<organism evidence="5 6">
    <name type="scientific">Oryzias latipes</name>
    <name type="common">Japanese rice fish</name>
    <name type="synonym">Japanese killifish</name>
    <dbReference type="NCBI Taxonomy" id="8090"/>
    <lineage>
        <taxon>Eukaryota</taxon>
        <taxon>Metazoa</taxon>
        <taxon>Chordata</taxon>
        <taxon>Craniata</taxon>
        <taxon>Vertebrata</taxon>
        <taxon>Euteleostomi</taxon>
        <taxon>Actinopterygii</taxon>
        <taxon>Neopterygii</taxon>
        <taxon>Teleostei</taxon>
        <taxon>Neoteleostei</taxon>
        <taxon>Acanthomorphata</taxon>
        <taxon>Ovalentaria</taxon>
        <taxon>Atherinomorphae</taxon>
        <taxon>Beloniformes</taxon>
        <taxon>Adrianichthyidae</taxon>
        <taxon>Oryziinae</taxon>
        <taxon>Oryzias</taxon>
    </lineage>
</organism>
<dbReference type="PANTHER" id="PTHR22546:SF0">
    <property type="entry name" value="PROTEIN POF1B"/>
    <property type="match status" value="1"/>
</dbReference>
<name>A0A3B3I6G5_ORYLA</name>
<feature type="coiled-coil region" evidence="1">
    <location>
        <begin position="447"/>
        <end position="515"/>
    </location>
</feature>
<keyword evidence="1" id="KW-0175">Coiled coil</keyword>
<keyword evidence="3" id="KW-0732">Signal</keyword>
<dbReference type="GeneTree" id="ENSGT00390000000141"/>
<evidence type="ECO:0000313" key="6">
    <source>
        <dbReference type="Proteomes" id="UP000001038"/>
    </source>
</evidence>
<evidence type="ECO:0000259" key="4">
    <source>
        <dbReference type="Pfam" id="PF24617"/>
    </source>
</evidence>
<dbReference type="Bgee" id="ENSORLG00000023830">
    <property type="expression patterns" value="Expressed in pharyngeal gill and 13 other cell types or tissues"/>
</dbReference>
<protein>
    <submittedName>
        <fullName evidence="5">POF1B actin binding protein</fullName>
    </submittedName>
</protein>
<evidence type="ECO:0000256" key="2">
    <source>
        <dbReference type="SAM" id="MobiDB-lite"/>
    </source>
</evidence>
<reference evidence="5 6" key="1">
    <citation type="journal article" date="2007" name="Nature">
        <title>The medaka draft genome and insights into vertebrate genome evolution.</title>
        <authorList>
            <person name="Kasahara M."/>
            <person name="Naruse K."/>
            <person name="Sasaki S."/>
            <person name="Nakatani Y."/>
            <person name="Qu W."/>
            <person name="Ahsan B."/>
            <person name="Yamada T."/>
            <person name="Nagayasu Y."/>
            <person name="Doi K."/>
            <person name="Kasai Y."/>
            <person name="Jindo T."/>
            <person name="Kobayashi D."/>
            <person name="Shimada A."/>
            <person name="Toyoda A."/>
            <person name="Kuroki Y."/>
            <person name="Fujiyama A."/>
            <person name="Sasaki T."/>
            <person name="Shimizu A."/>
            <person name="Asakawa S."/>
            <person name="Shimizu N."/>
            <person name="Hashimoto S."/>
            <person name="Yang J."/>
            <person name="Lee Y."/>
            <person name="Matsushima K."/>
            <person name="Sugano S."/>
            <person name="Sakaizumi M."/>
            <person name="Narita T."/>
            <person name="Ohishi K."/>
            <person name="Haga S."/>
            <person name="Ohta F."/>
            <person name="Nomoto H."/>
            <person name="Nogata K."/>
            <person name="Morishita T."/>
            <person name="Endo T."/>
            <person name="Shin-I T."/>
            <person name="Takeda H."/>
            <person name="Morishita S."/>
            <person name="Kohara Y."/>
        </authorList>
    </citation>
    <scope>NUCLEOTIDE SEQUENCE [LARGE SCALE GENOMIC DNA]</scope>
    <source>
        <strain evidence="5 6">Hd-rR</strain>
    </source>
</reference>
<dbReference type="Ensembl" id="ENSORLT00000045933.1">
    <property type="protein sequence ID" value="ENSORLP00000039389.1"/>
    <property type="gene ID" value="ENSORLG00000023830.1"/>
</dbReference>
<feature type="compositionally biased region" description="Low complexity" evidence="2">
    <location>
        <begin position="233"/>
        <end position="252"/>
    </location>
</feature>
<reference evidence="5" key="3">
    <citation type="submission" date="2025-09" db="UniProtKB">
        <authorList>
            <consortium name="Ensembl"/>
        </authorList>
    </citation>
    <scope>IDENTIFICATION</scope>
    <source>
        <strain evidence="5">Hd-rR</strain>
    </source>
</reference>
<feature type="signal peptide" evidence="3">
    <location>
        <begin position="1"/>
        <end position="31"/>
    </location>
</feature>
<proteinExistence type="predicted"/>
<keyword evidence="6" id="KW-1185">Reference proteome</keyword>
<evidence type="ECO:0000256" key="3">
    <source>
        <dbReference type="SAM" id="SignalP"/>
    </source>
</evidence>
<feature type="compositionally biased region" description="Polar residues" evidence="2">
    <location>
        <begin position="208"/>
        <end position="230"/>
    </location>
</feature>
<reference evidence="5" key="2">
    <citation type="submission" date="2025-08" db="UniProtKB">
        <authorList>
            <consortium name="Ensembl"/>
        </authorList>
    </citation>
    <scope>IDENTIFICATION</scope>
    <source>
        <strain evidence="5">Hd-rR</strain>
    </source>
</reference>
<dbReference type="PANTHER" id="PTHR22546">
    <property type="entry name" value="PREMATURE OVARIAN FAILURE, 1B"/>
    <property type="match status" value="1"/>
</dbReference>
<dbReference type="Pfam" id="PF24617">
    <property type="entry name" value="POF1B_HlH"/>
    <property type="match status" value="1"/>
</dbReference>
<dbReference type="InterPro" id="IPR056240">
    <property type="entry name" value="POF1B_HlH"/>
</dbReference>
<evidence type="ECO:0000313" key="5">
    <source>
        <dbReference type="Ensembl" id="ENSORLP00000039389.1"/>
    </source>
</evidence>
<dbReference type="Proteomes" id="UP000001038">
    <property type="component" value="Chromosome 14"/>
</dbReference>
<feature type="region of interest" description="Disordered" evidence="2">
    <location>
        <begin position="208"/>
        <end position="256"/>
    </location>
</feature>
<sequence length="621" mass="71296">MHIRICIQRSRAPPSLGWFLATLLCADVVTAEEELNSPVRWDQPLSLFPPLRSPERIRGYPSNFFHLRSPRLSSGVRHRSEPRRSTDIMSIQTSEKTTRTFRTLDIGSSNPVPTRTMTLGRGPTKTQTVQAMPYALNGSYESVRYLMPMQQSAPQQSYMIMQQQQPVMQPVMQSVMQPVMQPMMQQSVMQPMMRSVVQPMYVQTLPRVSSTANHSQESEQLVVQKSTVETNSRKSSSVFSQSSSPTKSPAPSFEEEDEVVQEVGEDEYVDDGGEVEIEEVEIVNVVQAPPPLSKRMSRMELSSELREMPEAPKLDTRYFGELLAEVYRKNCDIHSCISDHVSRIRGQKHQLDPSNDYKLERDEVEALIPKGATELTKQQMRYLLQTRLTADRSMRLLLSTFSSLREELMQMSEDLRVSLKEAHSTQRSLESQIMSCQSSDSNRQFKMKELEGRLRTMEKENEMLRQKIAGQGSSTLHIKTEELSRQYREQLDAMRQEKDQEIQRLRSQITKIQMEVSSSTSSSSSSERNLQLKISELLTLLEKRQTTITHQEEEIKKLRQEKIDGSKNVTKTIITKRYRNQYPILGLLSDDYQSTSPVKEAKTIVIERTGEMIKQEIITTP</sequence>
<dbReference type="AlphaFoldDB" id="A0A3B3I6G5"/>
<dbReference type="InterPro" id="IPR026186">
    <property type="entry name" value="POF1B"/>
</dbReference>
<accession>A0A3B3I6G5</accession>
<feature type="chain" id="PRO_5017380245" evidence="3">
    <location>
        <begin position="32"/>
        <end position="621"/>
    </location>
</feature>
<gene>
    <name evidence="5" type="primary">pof1b</name>
</gene>
<feature type="domain" description="POF1B helix-loop-helix" evidence="4">
    <location>
        <begin position="317"/>
        <end position="401"/>
    </location>
</feature>
<evidence type="ECO:0000256" key="1">
    <source>
        <dbReference type="SAM" id="Coils"/>
    </source>
</evidence>